<sequence>MTAPFSHAMVLAAGLGLRMRPITLTIPKPLVPVAGRTMLDRALDALDAAGVSQIVVNCHWLGEKIRDHLAGRPEIVLSPEDELLETGGGVTHALPHLGDAAFFVVNADILWTEGAVPALERLRAAWDDSRMDALLLLHPTATAVGHDGPGDFFLEPDGRPRRRGDATRAPYLFTGVQSLHPRLFEGAPSGRFSLNVLYDRALARGRLAAIVHDGGWFHVGTPEALPAVEARLRDVQTTSGAASDTR</sequence>
<dbReference type="Gene3D" id="3.90.550.10">
    <property type="entry name" value="Spore Coat Polysaccharide Biosynthesis Protein SpsA, Chain A"/>
    <property type="match status" value="1"/>
</dbReference>
<dbReference type="CDD" id="cd06422">
    <property type="entry name" value="NTP_transferase_like_1"/>
    <property type="match status" value="1"/>
</dbReference>
<dbReference type="EMBL" id="AQPH01000037">
    <property type="protein sequence ID" value="EPY01523.1"/>
    <property type="molecule type" value="Genomic_DNA"/>
</dbReference>
<evidence type="ECO:0000256" key="1">
    <source>
        <dbReference type="ARBA" id="ARBA00022679"/>
    </source>
</evidence>
<evidence type="ECO:0000313" key="6">
    <source>
        <dbReference type="Proteomes" id="UP000015350"/>
    </source>
</evidence>
<dbReference type="PATRIC" id="fig|1316936.3.peg.2100"/>
<dbReference type="Pfam" id="PF12804">
    <property type="entry name" value="NTP_transf_3"/>
    <property type="match status" value="1"/>
</dbReference>
<feature type="domain" description="MobA-like NTP transferase" evidence="4">
    <location>
        <begin position="8"/>
        <end position="136"/>
    </location>
</feature>
<dbReference type="eggNOG" id="COG1208">
    <property type="taxonomic scope" value="Bacteria"/>
</dbReference>
<proteinExistence type="predicted"/>
<dbReference type="AlphaFoldDB" id="S9SBQ0"/>
<dbReference type="PANTHER" id="PTHR43584:SF8">
    <property type="entry name" value="N-ACETYLMURAMATE ALPHA-1-PHOSPHATE URIDYLYLTRANSFERASE"/>
    <property type="match status" value="1"/>
</dbReference>
<evidence type="ECO:0000256" key="3">
    <source>
        <dbReference type="ARBA" id="ARBA00022842"/>
    </source>
</evidence>
<keyword evidence="2" id="KW-0548">Nucleotidyltransferase</keyword>
<accession>S9SBQ0</accession>
<comment type="caution">
    <text evidence="5">The sequence shown here is derived from an EMBL/GenBank/DDBJ whole genome shotgun (WGS) entry which is preliminary data.</text>
</comment>
<dbReference type="Proteomes" id="UP000015350">
    <property type="component" value="Unassembled WGS sequence"/>
</dbReference>
<dbReference type="InterPro" id="IPR050065">
    <property type="entry name" value="GlmU-like"/>
</dbReference>
<protein>
    <submittedName>
        <fullName evidence="5">Nucleoside-diphosphate-sugar pyrophosphorylase</fullName>
    </submittedName>
</protein>
<dbReference type="GO" id="GO:0016779">
    <property type="term" value="F:nucleotidyltransferase activity"/>
    <property type="evidence" value="ECO:0007669"/>
    <property type="project" value="UniProtKB-KW"/>
</dbReference>
<organism evidence="5 6">
    <name type="scientific">Magnetospirillum fulvum MGU-K5</name>
    <dbReference type="NCBI Taxonomy" id="1316936"/>
    <lineage>
        <taxon>Bacteria</taxon>
        <taxon>Pseudomonadati</taxon>
        <taxon>Pseudomonadota</taxon>
        <taxon>Alphaproteobacteria</taxon>
        <taxon>Rhodospirillales</taxon>
        <taxon>Rhodospirillaceae</taxon>
        <taxon>Magnetospirillum</taxon>
    </lineage>
</organism>
<evidence type="ECO:0000256" key="2">
    <source>
        <dbReference type="ARBA" id="ARBA00022695"/>
    </source>
</evidence>
<evidence type="ECO:0000259" key="4">
    <source>
        <dbReference type="Pfam" id="PF12804"/>
    </source>
</evidence>
<gene>
    <name evidence="5" type="ORF">K678_10530</name>
</gene>
<evidence type="ECO:0000313" key="5">
    <source>
        <dbReference type="EMBL" id="EPY01523.1"/>
    </source>
</evidence>
<dbReference type="SUPFAM" id="SSF53448">
    <property type="entry name" value="Nucleotide-diphospho-sugar transferases"/>
    <property type="match status" value="1"/>
</dbReference>
<reference evidence="5 6" key="1">
    <citation type="submission" date="2013-04" db="EMBL/GenBank/DDBJ databases">
        <authorList>
            <person name="Kuznetsov B."/>
            <person name="Ivanovsky R."/>
        </authorList>
    </citation>
    <scope>NUCLEOTIDE SEQUENCE [LARGE SCALE GENOMIC DNA]</scope>
    <source>
        <strain evidence="5 6">MGU-K5</strain>
    </source>
</reference>
<name>S9SBQ0_MAGFU</name>
<dbReference type="PANTHER" id="PTHR43584">
    <property type="entry name" value="NUCLEOTIDYL TRANSFERASE"/>
    <property type="match status" value="1"/>
</dbReference>
<keyword evidence="3" id="KW-0460">Magnesium</keyword>
<dbReference type="RefSeq" id="WP_021132422.1">
    <property type="nucleotide sequence ID" value="NZ_AQPH01000037.1"/>
</dbReference>
<dbReference type="OrthoDB" id="9788272at2"/>
<dbReference type="InterPro" id="IPR025877">
    <property type="entry name" value="MobA-like_NTP_Trfase"/>
</dbReference>
<keyword evidence="1" id="KW-0808">Transferase</keyword>
<dbReference type="STRING" id="1316936.K678_10530"/>
<dbReference type="InterPro" id="IPR029044">
    <property type="entry name" value="Nucleotide-diphossugar_trans"/>
</dbReference>